<evidence type="ECO:0000313" key="1">
    <source>
        <dbReference type="EMBL" id="VFB22081.1"/>
    </source>
</evidence>
<name>A0A449IRM0_PSEFR</name>
<dbReference type="Proteomes" id="UP000330809">
    <property type="component" value="Unassembled WGS sequence"/>
</dbReference>
<reference evidence="1 2" key="1">
    <citation type="submission" date="2019-02" db="EMBL/GenBank/DDBJ databases">
        <authorList>
            <consortium name="Pathogen Informatics"/>
        </authorList>
    </citation>
    <scope>NUCLEOTIDE SEQUENCE [LARGE SCALE GENOMIC DNA]</scope>
    <source>
        <strain evidence="1 2">3012STDY7103891</strain>
    </source>
</reference>
<gene>
    <name evidence="1" type="ORF">NCTC10754_04766</name>
</gene>
<accession>A0A449IRM0</accession>
<dbReference type="AlphaFoldDB" id="A0A449IRM0"/>
<proteinExistence type="predicted"/>
<organism evidence="1 2">
    <name type="scientific">Pseudomonas fragi</name>
    <dbReference type="NCBI Taxonomy" id="296"/>
    <lineage>
        <taxon>Bacteria</taxon>
        <taxon>Pseudomonadati</taxon>
        <taxon>Pseudomonadota</taxon>
        <taxon>Gammaproteobacteria</taxon>
        <taxon>Pseudomonadales</taxon>
        <taxon>Pseudomonadaceae</taxon>
        <taxon>Pseudomonas</taxon>
    </lineage>
</organism>
<dbReference type="EMBL" id="CAACYJ010000040">
    <property type="protein sequence ID" value="VFB22081.1"/>
    <property type="molecule type" value="Genomic_DNA"/>
</dbReference>
<sequence length="41" mass="4979">MSVIYQTQPAEPERIAYEQNLKRRYSNAARTRLKFDQPDHR</sequence>
<evidence type="ECO:0000313" key="2">
    <source>
        <dbReference type="Proteomes" id="UP000330809"/>
    </source>
</evidence>
<protein>
    <submittedName>
        <fullName evidence="1">Uncharacterized protein</fullName>
    </submittedName>
</protein>